<dbReference type="OrthoDB" id="10048920at2759"/>
<sequence>MVPIQTLGSLLSSGYGLKILVIIIVAIIAGGGAVATAVMAVNMNTTIKSTTTTSETTTTTTTSITTTNSETTTATAGVVVTGTLIYAVKLIGNGYHGVTKVRYCSATNMGSSMRYDYPIAYLSGTTFQEVMLIILGTAFTPVVETYVGITASCGTGCIGSFTTYVSPDSAVYTSSGTTSTAYGAASSCGNPMIYCDCTM</sequence>
<protein>
    <submittedName>
        <fullName evidence="2">Uncharacterized protein</fullName>
    </submittedName>
</protein>
<evidence type="ECO:0000256" key="1">
    <source>
        <dbReference type="SAM" id="Phobius"/>
    </source>
</evidence>
<accession>A0A816EXT2</accession>
<name>A0A816EXT2_9BILA</name>
<dbReference type="EMBL" id="CAJOBH010002332">
    <property type="protein sequence ID" value="CAF3901177.1"/>
    <property type="molecule type" value="Genomic_DNA"/>
</dbReference>
<gene>
    <name evidence="3" type="ORF">BYL167_LOCUS8473</name>
    <name evidence="2" type="ORF">KQP761_LOCUS31642</name>
</gene>
<keyword evidence="1" id="KW-1133">Transmembrane helix</keyword>
<keyword evidence="1" id="KW-0472">Membrane</keyword>
<feature type="transmembrane region" description="Helical" evidence="1">
    <location>
        <begin position="20"/>
        <end position="41"/>
    </location>
</feature>
<evidence type="ECO:0000313" key="4">
    <source>
        <dbReference type="Proteomes" id="UP000663834"/>
    </source>
</evidence>
<proteinExistence type="predicted"/>
<comment type="caution">
    <text evidence="2">The sequence shown here is derived from an EMBL/GenBank/DDBJ whole genome shotgun (WGS) entry which is preliminary data.</text>
</comment>
<dbReference type="Proteomes" id="UP000681967">
    <property type="component" value="Unassembled WGS sequence"/>
</dbReference>
<evidence type="ECO:0000313" key="3">
    <source>
        <dbReference type="EMBL" id="CAF3901177.1"/>
    </source>
</evidence>
<dbReference type="EMBL" id="CAJNOW010017639">
    <property type="protein sequence ID" value="CAF1659131.1"/>
    <property type="molecule type" value="Genomic_DNA"/>
</dbReference>
<organism evidence="2 4">
    <name type="scientific">Rotaria magnacalcarata</name>
    <dbReference type="NCBI Taxonomy" id="392030"/>
    <lineage>
        <taxon>Eukaryota</taxon>
        <taxon>Metazoa</taxon>
        <taxon>Spiralia</taxon>
        <taxon>Gnathifera</taxon>
        <taxon>Rotifera</taxon>
        <taxon>Eurotatoria</taxon>
        <taxon>Bdelloidea</taxon>
        <taxon>Philodinida</taxon>
        <taxon>Philodinidae</taxon>
        <taxon>Rotaria</taxon>
    </lineage>
</organism>
<evidence type="ECO:0000313" key="2">
    <source>
        <dbReference type="EMBL" id="CAF1659131.1"/>
    </source>
</evidence>
<reference evidence="2" key="1">
    <citation type="submission" date="2021-02" db="EMBL/GenBank/DDBJ databases">
        <authorList>
            <person name="Nowell W R."/>
        </authorList>
    </citation>
    <scope>NUCLEOTIDE SEQUENCE</scope>
</reference>
<dbReference type="AlphaFoldDB" id="A0A816EXT2"/>
<dbReference type="Proteomes" id="UP000663834">
    <property type="component" value="Unassembled WGS sequence"/>
</dbReference>
<keyword evidence="1" id="KW-0812">Transmembrane</keyword>